<reference evidence="1 2" key="2">
    <citation type="submission" date="2018-09" db="EMBL/GenBank/DDBJ databases">
        <title>Genome of Sphaerochaeta halotolerans strain 4-11.</title>
        <authorList>
            <person name="Nazina T.N."/>
            <person name="Sokolova D.S."/>
        </authorList>
    </citation>
    <scope>NUCLEOTIDE SEQUENCE [LARGE SCALE GENOMIC DNA]</scope>
    <source>
        <strain evidence="1 2">4-11</strain>
    </source>
</reference>
<organism evidence="1 2">
    <name type="scientific">Sphaerochaeta halotolerans</name>
    <dbReference type="NCBI Taxonomy" id="2293840"/>
    <lineage>
        <taxon>Bacteria</taxon>
        <taxon>Pseudomonadati</taxon>
        <taxon>Spirochaetota</taxon>
        <taxon>Spirochaetia</taxon>
        <taxon>Spirochaetales</taxon>
        <taxon>Sphaerochaetaceae</taxon>
        <taxon>Sphaerochaeta</taxon>
    </lineage>
</organism>
<gene>
    <name evidence="1" type="ORF">DYP60_01550</name>
</gene>
<dbReference type="AlphaFoldDB" id="A0A372MJ03"/>
<evidence type="ECO:0000313" key="2">
    <source>
        <dbReference type="Proteomes" id="UP000264002"/>
    </source>
</evidence>
<dbReference type="RefSeq" id="WP_165849463.1">
    <property type="nucleotide sequence ID" value="NZ_QUWK01000002.1"/>
</dbReference>
<sequence>VPVLTKESQCPLHRPYLVVKLEQHDAQYRQQVVAEPSPAVAPLQPVQFVASEQGLHPLEEAEELILTLARSAEKAG</sequence>
<feature type="non-terminal residue" evidence="1">
    <location>
        <position position="1"/>
    </location>
</feature>
<proteinExistence type="predicted"/>
<accession>A0A372MJ03</accession>
<evidence type="ECO:0000313" key="1">
    <source>
        <dbReference type="EMBL" id="RFU95724.1"/>
    </source>
</evidence>
<reference evidence="2" key="1">
    <citation type="submission" date="2018-08" db="EMBL/GenBank/DDBJ databases">
        <authorList>
            <person name="Grouzdev D.S."/>
            <person name="Krutkina M.S."/>
        </authorList>
    </citation>
    <scope>NUCLEOTIDE SEQUENCE [LARGE SCALE GENOMIC DNA]</scope>
    <source>
        <strain evidence="2">4-11</strain>
    </source>
</reference>
<dbReference type="EMBL" id="QUWK01000002">
    <property type="protein sequence ID" value="RFU95724.1"/>
    <property type="molecule type" value="Genomic_DNA"/>
</dbReference>
<comment type="caution">
    <text evidence="1">The sequence shown here is derived from an EMBL/GenBank/DDBJ whole genome shotgun (WGS) entry which is preliminary data.</text>
</comment>
<dbReference type="Proteomes" id="UP000264002">
    <property type="component" value="Unassembled WGS sequence"/>
</dbReference>
<keyword evidence="2" id="KW-1185">Reference proteome</keyword>
<name>A0A372MJ03_9SPIR</name>
<protein>
    <submittedName>
        <fullName evidence="1">Uncharacterized protein</fullName>
    </submittedName>
</protein>